<evidence type="ECO:0000313" key="5">
    <source>
        <dbReference type="Proteomes" id="UP000001449"/>
    </source>
</evidence>
<dbReference type="PANTHER" id="PTHR10648:SF4">
    <property type="entry name" value="PROTEIN PHOSPHATASE 2 (FORMERLY 2A), REGULATORY SUBUNIT A, BETA ISOFORM-RELATED"/>
    <property type="match status" value="1"/>
</dbReference>
<dbReference type="InterPro" id="IPR051023">
    <property type="entry name" value="PP2A_Regulatory_Subunit_A"/>
</dbReference>
<accession>B8C992</accession>
<dbReference type="InterPro" id="IPR011989">
    <property type="entry name" value="ARM-like"/>
</dbReference>
<organism evidence="4 5">
    <name type="scientific">Thalassiosira pseudonana</name>
    <name type="common">Marine diatom</name>
    <name type="synonym">Cyclotella nana</name>
    <dbReference type="NCBI Taxonomy" id="35128"/>
    <lineage>
        <taxon>Eukaryota</taxon>
        <taxon>Sar</taxon>
        <taxon>Stramenopiles</taxon>
        <taxon>Ochrophyta</taxon>
        <taxon>Bacillariophyta</taxon>
        <taxon>Coscinodiscophyceae</taxon>
        <taxon>Thalassiosirophycidae</taxon>
        <taxon>Thalassiosirales</taxon>
        <taxon>Thalassiosiraceae</taxon>
        <taxon>Thalassiosira</taxon>
    </lineage>
</organism>
<dbReference type="HOGENOM" id="CLU_371558_0_0_1"/>
<dbReference type="GeneID" id="7451080"/>
<dbReference type="Gene3D" id="1.25.10.10">
    <property type="entry name" value="Leucine-rich Repeat Variant"/>
    <property type="match status" value="1"/>
</dbReference>
<dbReference type="RefSeq" id="XP_002292618.1">
    <property type="nucleotide sequence ID" value="XM_002292582.1"/>
</dbReference>
<sequence>MTTPIQAGSEKERRLVGGCLSVVLMYAVCHIRLQQVISRREVHNPQPFDNDGPTLHHNTHRPLHRPLPPPQPTPTMPDEAAPLHAAVSGPLASGSCPALTLARSLAYSLESLPAIHPFDLFVAQLSSDSTEARVDAMKKMATVGEAIGTEDTLGRLIPYLTEHIAMNEKDDDDEILLILAGQLGLLVDGLVPGSQALPLLPILERLCSIEETVVRDKAVETMSKVVPLLMPGGNYDDGQPFSLLLGTAKRLAGADWFTAKVSAAGVLPPIYAFYNAHHPKGESADEARRELRILFKDLSEDDTPMVRRSAAKHLGRMVEAVAGLTQTAEDIVKSGSQPVIAEDNKRLVTFEMVPIFQALSSDEQDSVRLLAVSCAGSVGCGLAMEPGATAEVVLPVVRGGCADLSWRVRNNLAKVFSTVTGSLGFKGAQHNAKQSEVFLLFSGLLQDNEAEVRAVAVENIARMAQLGGAELFQAHIAPLLPTLADDLVMEVRSKLAQTLMDCCDTSICNTLTDEIVLEEFRPLLENFLNDEFAEVQLHILTKLSRVSHLLGQMDVVVSSILQMAKAQNWRVREAVGRLLPHLAEARGVSFFEDHLLEPWLKIMADQVADVRSACVDGMPKLLSVSGSEWIQEQILPHYMRMYEETTTYLTRITVLRSFAALAEKDGENENNLSAPLMEQIVNILLKGLKDRVANVRLISARGLGIVTISGQCDEAMMNGMVVPALTECVTTEEDIDCKYQCQLALESKC</sequence>
<dbReference type="eggNOG" id="KOG0211">
    <property type="taxonomic scope" value="Eukaryota"/>
</dbReference>
<gene>
    <name evidence="4" type="ORF">THAPSDRAFT_24146</name>
</gene>
<evidence type="ECO:0008006" key="6">
    <source>
        <dbReference type="Google" id="ProtNLM"/>
    </source>
</evidence>
<name>B8C992_THAPS</name>
<dbReference type="GO" id="GO:0019888">
    <property type="term" value="F:protein phosphatase regulator activity"/>
    <property type="evidence" value="ECO:0000318"/>
    <property type="project" value="GO_Central"/>
</dbReference>
<dbReference type="GO" id="GO:0005634">
    <property type="term" value="C:nucleus"/>
    <property type="evidence" value="ECO:0000318"/>
    <property type="project" value="GO_Central"/>
</dbReference>
<dbReference type="SUPFAM" id="SSF48371">
    <property type="entry name" value="ARM repeat"/>
    <property type="match status" value="1"/>
</dbReference>
<keyword evidence="5" id="KW-1185">Reference proteome</keyword>
<dbReference type="AlphaFoldDB" id="B8C992"/>
<dbReference type="OMA" id="QHAGEFC"/>
<dbReference type="PROSITE" id="PS50077">
    <property type="entry name" value="HEAT_REPEAT"/>
    <property type="match status" value="1"/>
</dbReference>
<dbReference type="InterPro" id="IPR016024">
    <property type="entry name" value="ARM-type_fold"/>
</dbReference>
<feature type="region of interest" description="Disordered" evidence="3">
    <location>
        <begin position="43"/>
        <end position="81"/>
    </location>
</feature>
<dbReference type="PaxDb" id="35128-Thaps24146"/>
<dbReference type="GO" id="GO:0000159">
    <property type="term" value="C:protein phosphatase type 2A complex"/>
    <property type="evidence" value="ECO:0000318"/>
    <property type="project" value="GO_Central"/>
</dbReference>
<feature type="repeat" description="HEAT" evidence="2">
    <location>
        <begin position="437"/>
        <end position="475"/>
    </location>
</feature>
<evidence type="ECO:0000256" key="1">
    <source>
        <dbReference type="ARBA" id="ARBA00022737"/>
    </source>
</evidence>
<dbReference type="InterPro" id="IPR021133">
    <property type="entry name" value="HEAT_type_2"/>
</dbReference>
<reference evidence="4 5" key="1">
    <citation type="journal article" date="2004" name="Science">
        <title>The genome of the diatom Thalassiosira pseudonana: ecology, evolution, and metabolism.</title>
        <authorList>
            <person name="Armbrust E.V."/>
            <person name="Berges J.A."/>
            <person name="Bowler C."/>
            <person name="Green B.R."/>
            <person name="Martinez D."/>
            <person name="Putnam N.H."/>
            <person name="Zhou S."/>
            <person name="Allen A.E."/>
            <person name="Apt K.E."/>
            <person name="Bechner M."/>
            <person name="Brzezinski M.A."/>
            <person name="Chaal B.K."/>
            <person name="Chiovitti A."/>
            <person name="Davis A.K."/>
            <person name="Demarest M.S."/>
            <person name="Detter J.C."/>
            <person name="Glavina T."/>
            <person name="Goodstein D."/>
            <person name="Hadi M.Z."/>
            <person name="Hellsten U."/>
            <person name="Hildebrand M."/>
            <person name="Jenkins B.D."/>
            <person name="Jurka J."/>
            <person name="Kapitonov V.V."/>
            <person name="Kroger N."/>
            <person name="Lau W.W."/>
            <person name="Lane T.W."/>
            <person name="Larimer F.W."/>
            <person name="Lippmeier J.C."/>
            <person name="Lucas S."/>
            <person name="Medina M."/>
            <person name="Montsant A."/>
            <person name="Obornik M."/>
            <person name="Parker M.S."/>
            <person name="Palenik B."/>
            <person name="Pazour G.J."/>
            <person name="Richardson P.M."/>
            <person name="Rynearson T.A."/>
            <person name="Saito M.A."/>
            <person name="Schwartz D.C."/>
            <person name="Thamatrakoln K."/>
            <person name="Valentin K."/>
            <person name="Vardi A."/>
            <person name="Wilkerson F.P."/>
            <person name="Rokhsar D.S."/>
        </authorList>
    </citation>
    <scope>NUCLEOTIDE SEQUENCE [LARGE SCALE GENOMIC DNA]</scope>
    <source>
        <strain evidence="4 5">CCMP1335</strain>
    </source>
</reference>
<proteinExistence type="predicted"/>
<dbReference type="GO" id="GO:0005737">
    <property type="term" value="C:cytoplasm"/>
    <property type="evidence" value="ECO:0000318"/>
    <property type="project" value="GO_Central"/>
</dbReference>
<dbReference type="Proteomes" id="UP000001449">
    <property type="component" value="Chromosome 10"/>
</dbReference>
<evidence type="ECO:0000256" key="2">
    <source>
        <dbReference type="PROSITE-ProRule" id="PRU00103"/>
    </source>
</evidence>
<dbReference type="STRING" id="35128.B8C992"/>
<dbReference type="PANTHER" id="PTHR10648">
    <property type="entry name" value="SERINE/THREONINE-PROTEIN PHOSPHATASE PP2A 65 KDA REGULATORY SUBUNIT"/>
    <property type="match status" value="1"/>
</dbReference>
<dbReference type="InParanoid" id="B8C992"/>
<dbReference type="KEGG" id="tps:THAPSDRAFT_24146"/>
<protein>
    <recommendedName>
        <fullName evidence="6">TOG domain-containing protein</fullName>
    </recommendedName>
</protein>
<evidence type="ECO:0000313" key="4">
    <source>
        <dbReference type="EMBL" id="EED89814.1"/>
    </source>
</evidence>
<dbReference type="GO" id="GO:0005829">
    <property type="term" value="C:cytosol"/>
    <property type="evidence" value="ECO:0000318"/>
    <property type="project" value="GO_Central"/>
</dbReference>
<keyword evidence="1" id="KW-0677">Repeat</keyword>
<dbReference type="EMBL" id="CM000646">
    <property type="protein sequence ID" value="EED89814.1"/>
    <property type="molecule type" value="Genomic_DNA"/>
</dbReference>
<dbReference type="FunFam" id="1.25.10.10:FF:000318">
    <property type="entry name" value="Serine/threonine-protein phosphatase 2A regulatory subunit A gamma isoform"/>
    <property type="match status" value="1"/>
</dbReference>
<evidence type="ECO:0000256" key="3">
    <source>
        <dbReference type="SAM" id="MobiDB-lite"/>
    </source>
</evidence>
<feature type="compositionally biased region" description="Pro residues" evidence="3">
    <location>
        <begin position="65"/>
        <end position="75"/>
    </location>
</feature>
<reference evidence="4 5" key="2">
    <citation type="journal article" date="2008" name="Nature">
        <title>The Phaeodactylum genome reveals the evolutionary history of diatom genomes.</title>
        <authorList>
            <person name="Bowler C."/>
            <person name="Allen A.E."/>
            <person name="Badger J.H."/>
            <person name="Grimwood J."/>
            <person name="Jabbari K."/>
            <person name="Kuo A."/>
            <person name="Maheswari U."/>
            <person name="Martens C."/>
            <person name="Maumus F."/>
            <person name="Otillar R.P."/>
            <person name="Rayko E."/>
            <person name="Salamov A."/>
            <person name="Vandepoele K."/>
            <person name="Beszteri B."/>
            <person name="Gruber A."/>
            <person name="Heijde M."/>
            <person name="Katinka M."/>
            <person name="Mock T."/>
            <person name="Valentin K."/>
            <person name="Verret F."/>
            <person name="Berges J.A."/>
            <person name="Brownlee C."/>
            <person name="Cadoret J.P."/>
            <person name="Chiovitti A."/>
            <person name="Choi C.J."/>
            <person name="Coesel S."/>
            <person name="De Martino A."/>
            <person name="Detter J.C."/>
            <person name="Durkin C."/>
            <person name="Falciatore A."/>
            <person name="Fournet J."/>
            <person name="Haruta M."/>
            <person name="Huysman M.J."/>
            <person name="Jenkins B.D."/>
            <person name="Jiroutova K."/>
            <person name="Jorgensen R.E."/>
            <person name="Joubert Y."/>
            <person name="Kaplan A."/>
            <person name="Kroger N."/>
            <person name="Kroth P.G."/>
            <person name="La Roche J."/>
            <person name="Lindquist E."/>
            <person name="Lommer M."/>
            <person name="Martin-Jezequel V."/>
            <person name="Lopez P.J."/>
            <person name="Lucas S."/>
            <person name="Mangogna M."/>
            <person name="McGinnis K."/>
            <person name="Medlin L.K."/>
            <person name="Montsant A."/>
            <person name="Oudot-Le Secq M.P."/>
            <person name="Napoli C."/>
            <person name="Obornik M."/>
            <person name="Parker M.S."/>
            <person name="Petit J.L."/>
            <person name="Porcel B.M."/>
            <person name="Poulsen N."/>
            <person name="Robison M."/>
            <person name="Rychlewski L."/>
            <person name="Rynearson T.A."/>
            <person name="Schmutz J."/>
            <person name="Shapiro H."/>
            <person name="Siaut M."/>
            <person name="Stanley M."/>
            <person name="Sussman M.R."/>
            <person name="Taylor A.R."/>
            <person name="Vardi A."/>
            <person name="von Dassow P."/>
            <person name="Vyverman W."/>
            <person name="Willis A."/>
            <person name="Wyrwicz L.S."/>
            <person name="Rokhsar D.S."/>
            <person name="Weissenbach J."/>
            <person name="Armbrust E.V."/>
            <person name="Green B.R."/>
            <person name="Van de Peer Y."/>
            <person name="Grigoriev I.V."/>
        </authorList>
    </citation>
    <scope>NUCLEOTIDE SEQUENCE [LARGE SCALE GENOMIC DNA]</scope>
    <source>
        <strain evidence="4 5">CCMP1335</strain>
    </source>
</reference>